<organism evidence="3 4">
    <name type="scientific">Streptomyces lichenis</name>
    <dbReference type="NCBI Taxonomy" id="2306967"/>
    <lineage>
        <taxon>Bacteria</taxon>
        <taxon>Bacillati</taxon>
        <taxon>Actinomycetota</taxon>
        <taxon>Actinomycetes</taxon>
        <taxon>Kitasatosporales</taxon>
        <taxon>Streptomycetaceae</taxon>
        <taxon>Streptomyces</taxon>
    </lineage>
</organism>
<dbReference type="RefSeq" id="WP_248635572.1">
    <property type="nucleotide sequence ID" value="NZ_JALPTH010000020.1"/>
</dbReference>
<dbReference type="Proteomes" id="UP001522868">
    <property type="component" value="Unassembled WGS sequence"/>
</dbReference>
<feature type="transmembrane region" description="Helical" evidence="2">
    <location>
        <begin position="39"/>
        <end position="56"/>
    </location>
</feature>
<feature type="region of interest" description="Disordered" evidence="1">
    <location>
        <begin position="170"/>
        <end position="193"/>
    </location>
</feature>
<keyword evidence="2" id="KW-0812">Transmembrane</keyword>
<feature type="compositionally biased region" description="Basic residues" evidence="1">
    <location>
        <begin position="183"/>
        <end position="193"/>
    </location>
</feature>
<keyword evidence="4" id="KW-1185">Reference proteome</keyword>
<evidence type="ECO:0008006" key="5">
    <source>
        <dbReference type="Google" id="ProtNLM"/>
    </source>
</evidence>
<proteinExistence type="predicted"/>
<keyword evidence="2" id="KW-0472">Membrane</keyword>
<reference evidence="3 4" key="1">
    <citation type="submission" date="2022-04" db="EMBL/GenBank/DDBJ databases">
        <title>Streptomyces sp. nov. LCR6-01 isolated from Lichen of Dirinaria sp.</title>
        <authorList>
            <person name="Kanchanasin P."/>
            <person name="Tanasupawat S."/>
            <person name="Phongsopitanun W."/>
        </authorList>
    </citation>
    <scope>NUCLEOTIDE SEQUENCE [LARGE SCALE GENOMIC DNA]</scope>
    <source>
        <strain evidence="3 4">LCR6-01</strain>
    </source>
</reference>
<evidence type="ECO:0000313" key="4">
    <source>
        <dbReference type="Proteomes" id="UP001522868"/>
    </source>
</evidence>
<protein>
    <recommendedName>
        <fullName evidence="5">Integral membrane protein</fullName>
    </recommendedName>
</protein>
<name>A0ABT0IEJ8_9ACTN</name>
<keyword evidence="2" id="KW-1133">Transmembrane helix</keyword>
<sequence length="223" mass="23005">MTDTRSPLRALRAALFAAVCVTLAAVGHSSMSAHDVPSASLLLAFAATSALAWTAAGRRRGAVRIGAALVAAQAGLHTVFGLGQGHGHLPAHPHPNHAHVHEAMAVTGSAADGPFGELATVLHSGTTPGMAAAHLLAAAVCALWLARGEAAFFLLARTLADLAFAPWRPRPTAVVPPEPPRPPRPRARTPRRHRGVVLAHTLSRRGPPVLPAPRATVPAAAYL</sequence>
<comment type="caution">
    <text evidence="3">The sequence shown here is derived from an EMBL/GenBank/DDBJ whole genome shotgun (WGS) entry which is preliminary data.</text>
</comment>
<evidence type="ECO:0000313" key="3">
    <source>
        <dbReference type="EMBL" id="MCK8679761.1"/>
    </source>
</evidence>
<dbReference type="EMBL" id="JALPTH010000020">
    <property type="protein sequence ID" value="MCK8679761.1"/>
    <property type="molecule type" value="Genomic_DNA"/>
</dbReference>
<evidence type="ECO:0000256" key="2">
    <source>
        <dbReference type="SAM" id="Phobius"/>
    </source>
</evidence>
<accession>A0ABT0IEJ8</accession>
<gene>
    <name evidence="3" type="ORF">M1O15_20660</name>
</gene>
<evidence type="ECO:0000256" key="1">
    <source>
        <dbReference type="SAM" id="MobiDB-lite"/>
    </source>
</evidence>